<comment type="caution">
    <text evidence="3">The sequence shown here is derived from an EMBL/GenBank/DDBJ whole genome shotgun (WGS) entry which is preliminary data.</text>
</comment>
<dbReference type="EMBL" id="JAVLET010000002">
    <property type="protein sequence ID" value="KAL0472734.1"/>
    <property type="molecule type" value="Genomic_DNA"/>
</dbReference>
<reference evidence="3 4" key="1">
    <citation type="submission" date="2023-09" db="EMBL/GenBank/DDBJ databases">
        <title>Multi-omics analysis of a traditional fermented food reveals byproduct-associated fungal strains for waste-to-food upcycling.</title>
        <authorList>
            <consortium name="Lawrence Berkeley National Laboratory"/>
            <person name="Rekdal V.M."/>
            <person name="Villalobos-Escobedo J.M."/>
            <person name="Rodriguez-Valeron N."/>
            <person name="Garcia M.O."/>
            <person name="Vasquez D.P."/>
            <person name="Damayanti I."/>
            <person name="Sorensen P.M."/>
            <person name="Baidoo E.E."/>
            <person name="De Carvalho A.C."/>
            <person name="Riley R."/>
            <person name="Lipzen A."/>
            <person name="He G."/>
            <person name="Yan M."/>
            <person name="Haridas S."/>
            <person name="Daum C."/>
            <person name="Yoshinaga Y."/>
            <person name="Ng V."/>
            <person name="Grigoriev I.V."/>
            <person name="Munk R."/>
            <person name="Nuraida L."/>
            <person name="Wijaya C.H."/>
            <person name="Morales P.-C."/>
            <person name="Keasling J.D."/>
        </authorList>
    </citation>
    <scope>NUCLEOTIDE SEQUENCE [LARGE SCALE GENOMIC DNA]</scope>
    <source>
        <strain evidence="3 4">FGSC 2613</strain>
    </source>
</reference>
<name>A0ABR3DJ70_NEUIN</name>
<accession>A0ABR3DJ70</accession>
<protein>
    <submittedName>
        <fullName evidence="3">Uncharacterized protein</fullName>
    </submittedName>
</protein>
<keyword evidence="2" id="KW-0472">Membrane</keyword>
<feature type="transmembrane region" description="Helical" evidence="2">
    <location>
        <begin position="298"/>
        <end position="322"/>
    </location>
</feature>
<proteinExistence type="predicted"/>
<gene>
    <name evidence="3" type="ORF">QR685DRAFT_153167</name>
</gene>
<evidence type="ECO:0000256" key="1">
    <source>
        <dbReference type="SAM" id="MobiDB-lite"/>
    </source>
</evidence>
<keyword evidence="2" id="KW-1133">Transmembrane helix</keyword>
<evidence type="ECO:0000313" key="4">
    <source>
        <dbReference type="Proteomes" id="UP001451303"/>
    </source>
</evidence>
<dbReference type="Proteomes" id="UP001451303">
    <property type="component" value="Unassembled WGS sequence"/>
</dbReference>
<keyword evidence="2" id="KW-0812">Transmembrane</keyword>
<feature type="transmembrane region" description="Helical" evidence="2">
    <location>
        <begin position="356"/>
        <end position="372"/>
    </location>
</feature>
<feature type="region of interest" description="Disordered" evidence="1">
    <location>
        <begin position="128"/>
        <end position="154"/>
    </location>
</feature>
<organism evidence="3 4">
    <name type="scientific">Neurospora intermedia</name>
    <dbReference type="NCBI Taxonomy" id="5142"/>
    <lineage>
        <taxon>Eukaryota</taxon>
        <taxon>Fungi</taxon>
        <taxon>Dikarya</taxon>
        <taxon>Ascomycota</taxon>
        <taxon>Pezizomycotina</taxon>
        <taxon>Sordariomycetes</taxon>
        <taxon>Sordariomycetidae</taxon>
        <taxon>Sordariales</taxon>
        <taxon>Sordariaceae</taxon>
        <taxon>Neurospora</taxon>
    </lineage>
</organism>
<evidence type="ECO:0000256" key="2">
    <source>
        <dbReference type="SAM" id="Phobius"/>
    </source>
</evidence>
<keyword evidence="4" id="KW-1185">Reference proteome</keyword>
<sequence length="397" mass="44099">MNGTWNGEREKNNTSGRVWAFLQFSKSGTSFPWWSPFCTNRLACSATALAPDGGHHWHHCVQGNILLHRCPKVECMDRLNCTRHSPHSLHSLTSARPSPPNTHPAIHHTACLPVLPCPALPCLDSMEQKNRSSQPRQHNTPTPPPLAYLTPPRHGRKTDTHTLILLTSDGFFFCHCTTTQRQYGSTPLSLPVHWTPGHHRRVPLVATLNVSRAAQRCYSPAAVPSQQRRPALLVCPGFHLVDGGSLLAVVHGGLAGWLVVVGSFSPDKHTHDIHYLTYLYPINSHSSPIPIPIPHHPLQFTVVAFGLLCLALLRIVVACLGLESVRSWAVPRPMNQSLNQAGLTDQGQLSGKSPPGLFFFFFFFFFLFWVFRHSSFFAQANPRSQSVSQSVSQSINR</sequence>
<evidence type="ECO:0000313" key="3">
    <source>
        <dbReference type="EMBL" id="KAL0472734.1"/>
    </source>
</evidence>